<evidence type="ECO:0000313" key="10">
    <source>
        <dbReference type="EMBL" id="KAL3093373.1"/>
    </source>
</evidence>
<dbReference type="InterPro" id="IPR039760">
    <property type="entry name" value="MOFRL_protein"/>
</dbReference>
<comment type="cofactor">
    <cofactor evidence="1">
        <name>FMN</name>
        <dbReference type="ChEBI" id="CHEBI:58210"/>
    </cofactor>
</comment>
<dbReference type="InterPro" id="IPR025286">
    <property type="entry name" value="MOFRL_assoc_dom"/>
</dbReference>
<dbReference type="PANTHER" id="PTHR12227:SF0">
    <property type="entry name" value="GLYCERATE KINASE"/>
    <property type="match status" value="1"/>
</dbReference>
<comment type="caution">
    <text evidence="10">The sequence shown here is derived from an EMBL/GenBank/DDBJ whole genome shotgun (WGS) entry which is preliminary data.</text>
</comment>
<dbReference type="GO" id="GO:0002943">
    <property type="term" value="P:tRNA dihydrouridine synthesis"/>
    <property type="evidence" value="ECO:0007669"/>
    <property type="project" value="UniProtKB-ARBA"/>
</dbReference>
<dbReference type="SUPFAM" id="SSF82544">
    <property type="entry name" value="GckA/TtuD-like"/>
    <property type="match status" value="1"/>
</dbReference>
<evidence type="ECO:0000259" key="9">
    <source>
        <dbReference type="Pfam" id="PF13660"/>
    </source>
</evidence>
<dbReference type="InterPro" id="IPR007835">
    <property type="entry name" value="MOFRL"/>
</dbReference>
<name>A0ABD2JS19_HETSC</name>
<dbReference type="GO" id="GO:0016491">
    <property type="term" value="F:oxidoreductase activity"/>
    <property type="evidence" value="ECO:0007669"/>
    <property type="project" value="UniProtKB-KW"/>
</dbReference>
<dbReference type="SUPFAM" id="SSF51395">
    <property type="entry name" value="FMN-linked oxidoreductases"/>
    <property type="match status" value="1"/>
</dbReference>
<evidence type="ECO:0000313" key="11">
    <source>
        <dbReference type="Proteomes" id="UP001620645"/>
    </source>
</evidence>
<dbReference type="CDD" id="cd02801">
    <property type="entry name" value="DUS_like_FMN"/>
    <property type="match status" value="1"/>
</dbReference>
<evidence type="ECO:0000256" key="4">
    <source>
        <dbReference type="ARBA" id="ARBA00022643"/>
    </source>
</evidence>
<dbReference type="Pfam" id="PF13660">
    <property type="entry name" value="DUF4147"/>
    <property type="match status" value="1"/>
</dbReference>
<keyword evidence="11" id="KW-1185">Reference proteome</keyword>
<evidence type="ECO:0000256" key="2">
    <source>
        <dbReference type="ARBA" id="ARBA00005393"/>
    </source>
</evidence>
<keyword evidence="4" id="KW-0288">FMN</keyword>
<keyword evidence="3" id="KW-0285">Flavoprotein</keyword>
<dbReference type="InterPro" id="IPR035587">
    <property type="entry name" value="DUS-like_FMN-bd"/>
</dbReference>
<keyword evidence="5" id="KW-0819">tRNA processing</keyword>
<evidence type="ECO:0000256" key="5">
    <source>
        <dbReference type="ARBA" id="ARBA00022694"/>
    </source>
</evidence>
<dbReference type="PANTHER" id="PTHR12227">
    <property type="entry name" value="GLYCERATE KINASE"/>
    <property type="match status" value="1"/>
</dbReference>
<gene>
    <name evidence="10" type="ORF">niasHS_005887</name>
</gene>
<evidence type="ECO:0000256" key="1">
    <source>
        <dbReference type="ARBA" id="ARBA00001917"/>
    </source>
</evidence>
<reference evidence="10 11" key="1">
    <citation type="submission" date="2024-10" db="EMBL/GenBank/DDBJ databases">
        <authorList>
            <person name="Kim D."/>
        </authorList>
    </citation>
    <scope>NUCLEOTIDE SEQUENCE [LARGE SCALE GENOMIC DNA]</scope>
    <source>
        <strain evidence="10">Taebaek</strain>
    </source>
</reference>
<dbReference type="Pfam" id="PF05161">
    <property type="entry name" value="MOFRL"/>
    <property type="match status" value="1"/>
</dbReference>
<feature type="domain" description="MOFRL" evidence="8">
    <location>
        <begin position="642"/>
        <end position="723"/>
    </location>
</feature>
<sequence length="745" mass="80994">MEESERIILCRERECARLGIAVPPLFVAAPMVRYSKLPFRRLVSLYGCDFAYTPMIYADCFTKSEKCRQVEFVPSPGDLPIVQFAAKRAEEFASAAQLVYGHCRGIDLNCGCPKSDVRSDGYGSKLLEDPQLVADIVRQCRASIADPDFTISIKIRIQYPMERTVDLCRKVERAGVSHIAVHARTVSQRSEPPDYAAVALLKQCLQVPIFANGGCKTYEDVLEISQATGADGVMVANGLLDNPAMFAGHSSTPKQCVRDWLNLELSECIPFDLFHQQLIFMLRSSLPKQQRNIFNALKSSAALLSAFKSALREVNPSASVQKALSVRDGKLFVQNRAFELHKNVHLVAFGKAAPAMVQGAERVLGEHIRRGIASVPMKIDIPSGLKTEFCTGAEHNLPDERAVENTKRIEQFVSEANSAPDQLILFLVSGGGSALLTAPISGVSLNDKVALIRQVQNNGADIKQLNVVRTALSRVKGGGLAKLGRPSKMISLVISDIVGDPLELISSGPTIVSAKSYADPIAILNDLGILDKVPIRLVDALRSAHLEKDQYDPSPTDALNMIIASNSVLLDNLANQINDSFNSLSISPFIVTNRLEGNATELGMRFAKLIKQSMVNGKLDRSMIADFDDDSQRSAEFDSQRVVVLFGGESTVRFDAKKATQNAKGGRNQEMVLSAFHHLAECWSDLPKETKSQCQFALFSIGSDGQDGPTDAAGAFLTNDDLEGLGIYGSKGILKGSDEVSKSCG</sequence>
<dbReference type="AlphaFoldDB" id="A0ABD2JS19"/>
<protein>
    <submittedName>
        <fullName evidence="10">Uncharacterized protein</fullName>
    </submittedName>
</protein>
<proteinExistence type="inferred from homology"/>
<dbReference type="EMBL" id="JBICCN010000111">
    <property type="protein sequence ID" value="KAL3093373.1"/>
    <property type="molecule type" value="Genomic_DNA"/>
</dbReference>
<dbReference type="InterPro" id="IPR038614">
    <property type="entry name" value="GK_N_sf"/>
</dbReference>
<dbReference type="Proteomes" id="UP001620645">
    <property type="component" value="Unassembled WGS sequence"/>
</dbReference>
<dbReference type="Gene3D" id="3.40.1480.10">
    <property type="entry name" value="MOFRL domain"/>
    <property type="match status" value="1"/>
</dbReference>
<dbReference type="InterPro" id="IPR018517">
    <property type="entry name" value="tRNA_hU_synthase_CS"/>
</dbReference>
<dbReference type="Gene3D" id="3.40.50.10180">
    <property type="entry name" value="Glycerate kinase, MOFRL-like N-terminal domain"/>
    <property type="match status" value="1"/>
</dbReference>
<dbReference type="Gene3D" id="3.20.20.70">
    <property type="entry name" value="Aldolase class I"/>
    <property type="match status" value="1"/>
</dbReference>
<dbReference type="InterPro" id="IPR013785">
    <property type="entry name" value="Aldolase_TIM"/>
</dbReference>
<evidence type="ECO:0000256" key="3">
    <source>
        <dbReference type="ARBA" id="ARBA00022630"/>
    </source>
</evidence>
<feature type="domain" description="MOFRL-associated" evidence="9">
    <location>
        <begin position="303"/>
        <end position="541"/>
    </location>
</feature>
<keyword evidence="6" id="KW-0560">Oxidoreductase</keyword>
<comment type="similarity">
    <text evidence="2">Belongs to the glycerate kinase type-2 family.</text>
</comment>
<evidence type="ECO:0000256" key="6">
    <source>
        <dbReference type="ARBA" id="ARBA00023002"/>
    </source>
</evidence>
<organism evidence="10 11">
    <name type="scientific">Heterodera schachtii</name>
    <name type="common">Sugarbeet cyst nematode worm</name>
    <name type="synonym">Tylenchus schachtii</name>
    <dbReference type="NCBI Taxonomy" id="97005"/>
    <lineage>
        <taxon>Eukaryota</taxon>
        <taxon>Metazoa</taxon>
        <taxon>Ecdysozoa</taxon>
        <taxon>Nematoda</taxon>
        <taxon>Chromadorea</taxon>
        <taxon>Rhabditida</taxon>
        <taxon>Tylenchina</taxon>
        <taxon>Tylenchomorpha</taxon>
        <taxon>Tylenchoidea</taxon>
        <taxon>Heteroderidae</taxon>
        <taxon>Heteroderinae</taxon>
        <taxon>Heterodera</taxon>
    </lineage>
</organism>
<evidence type="ECO:0000259" key="8">
    <source>
        <dbReference type="Pfam" id="PF05161"/>
    </source>
</evidence>
<dbReference type="Pfam" id="PF01207">
    <property type="entry name" value="Dus"/>
    <property type="match status" value="1"/>
</dbReference>
<dbReference type="InterPro" id="IPR037035">
    <property type="entry name" value="GK-like_C_sf"/>
</dbReference>
<evidence type="ECO:0000259" key="7">
    <source>
        <dbReference type="Pfam" id="PF01207"/>
    </source>
</evidence>
<accession>A0ABD2JS19</accession>
<dbReference type="PROSITE" id="PS01136">
    <property type="entry name" value="UPF0034"/>
    <property type="match status" value="1"/>
</dbReference>
<feature type="domain" description="DUS-like FMN-binding" evidence="7">
    <location>
        <begin position="28"/>
        <end position="282"/>
    </location>
</feature>